<sequence length="224" mass="25508">MSSSPSQPGCCENFLQILFAVIFDGNFYWFAERCCVPYCLLVFFAVSIIKGVQINRAPLANTGYICYGGYYFSPLDLINVLEYEGNEVFLQLNVILAITSLVIMGLALISDLLMLWKIRKFGSSDQKRRAYFRLTILLITTNFIWAAYNFLEVDYILQFRFFAFLTDGAPPIIVFIVYETNHVLGNSISSLVTILFTWPPRKEQNGRVLRASTLISTRASLQPL</sequence>
<feature type="transmembrane region" description="Helical" evidence="1">
    <location>
        <begin position="157"/>
        <end position="178"/>
    </location>
</feature>
<keyword evidence="2" id="KW-1185">Reference proteome</keyword>
<accession>A0AAF3ENY5</accession>
<evidence type="ECO:0000256" key="1">
    <source>
        <dbReference type="SAM" id="Phobius"/>
    </source>
</evidence>
<dbReference type="AlphaFoldDB" id="A0AAF3ENY5"/>
<protein>
    <submittedName>
        <fullName evidence="3">Uncharacterized protein</fullName>
    </submittedName>
</protein>
<feature type="transmembrane region" description="Helical" evidence="1">
    <location>
        <begin position="38"/>
        <end position="54"/>
    </location>
</feature>
<keyword evidence="1" id="KW-0472">Membrane</keyword>
<keyword evidence="1" id="KW-0812">Transmembrane</keyword>
<feature type="transmembrane region" description="Helical" evidence="1">
    <location>
        <begin position="88"/>
        <end position="109"/>
    </location>
</feature>
<evidence type="ECO:0000313" key="3">
    <source>
        <dbReference type="WBParaSite" id="MBELARI_LOCUS15630"/>
    </source>
</evidence>
<feature type="transmembrane region" description="Helical" evidence="1">
    <location>
        <begin position="130"/>
        <end position="151"/>
    </location>
</feature>
<organism evidence="2 3">
    <name type="scientific">Mesorhabditis belari</name>
    <dbReference type="NCBI Taxonomy" id="2138241"/>
    <lineage>
        <taxon>Eukaryota</taxon>
        <taxon>Metazoa</taxon>
        <taxon>Ecdysozoa</taxon>
        <taxon>Nematoda</taxon>
        <taxon>Chromadorea</taxon>
        <taxon>Rhabditida</taxon>
        <taxon>Rhabditina</taxon>
        <taxon>Rhabditomorpha</taxon>
        <taxon>Rhabditoidea</taxon>
        <taxon>Rhabditidae</taxon>
        <taxon>Mesorhabditinae</taxon>
        <taxon>Mesorhabditis</taxon>
    </lineage>
</organism>
<keyword evidence="1" id="KW-1133">Transmembrane helix</keyword>
<name>A0AAF3ENY5_9BILA</name>
<reference evidence="3" key="1">
    <citation type="submission" date="2024-02" db="UniProtKB">
        <authorList>
            <consortium name="WormBaseParasite"/>
        </authorList>
    </citation>
    <scope>IDENTIFICATION</scope>
</reference>
<dbReference type="WBParaSite" id="MBELARI_LOCUS15630">
    <property type="protein sequence ID" value="MBELARI_LOCUS15630"/>
    <property type="gene ID" value="MBELARI_LOCUS15630"/>
</dbReference>
<dbReference type="Proteomes" id="UP000887575">
    <property type="component" value="Unassembled WGS sequence"/>
</dbReference>
<proteinExistence type="predicted"/>
<evidence type="ECO:0000313" key="2">
    <source>
        <dbReference type="Proteomes" id="UP000887575"/>
    </source>
</evidence>